<feature type="transmembrane region" description="Helical" evidence="1">
    <location>
        <begin position="208"/>
        <end position="231"/>
    </location>
</feature>
<dbReference type="EMBL" id="JADKRP010000001">
    <property type="protein sequence ID" value="MBF4631369.1"/>
    <property type="molecule type" value="Genomic_DNA"/>
</dbReference>
<sequence>MSTRGTDLTAHPPAAVEPGRRRGLALLLALLAVGTFVLLGAAFWDAVDRDVDDAAFVAIAVHLTAGVVAVSISLSVGQVEVHRAVGSSTGPRPRPVALLVWATVAGAIAVAATVSGAIAGVAAWILVAFLAGLVGTAATSWLLGHRTRLRSMSQEADALAADIPSTPDLAWTPAVIRRKVRLVVVVGLLSGVAGAVVAIAFLDDLAVAWPAALQVAALGTAITSTVVAYPVQASMAPITRDLSAAERKRVGRRTSGKGEPLEPRLERRAARLAAVSRIAQRFQIVSSSSIVIVSLITLLRFDLSGAFGVVAIVFTAAFVAFLPYVVFDDRRRGRYVASTRELLRSDAARSPDTVSG</sequence>
<feature type="transmembrane region" description="Helical" evidence="1">
    <location>
        <begin position="182"/>
        <end position="202"/>
    </location>
</feature>
<feature type="transmembrane region" description="Helical" evidence="1">
    <location>
        <begin position="96"/>
        <end position="115"/>
    </location>
</feature>
<feature type="transmembrane region" description="Helical" evidence="1">
    <location>
        <begin position="56"/>
        <end position="76"/>
    </location>
</feature>
<dbReference type="RefSeq" id="WP_194675168.1">
    <property type="nucleotide sequence ID" value="NZ_JADKRP010000001.1"/>
</dbReference>
<organism evidence="2 3">
    <name type="scientific">Clavibacter phaseoli</name>
    <dbReference type="NCBI Taxonomy" id="1734031"/>
    <lineage>
        <taxon>Bacteria</taxon>
        <taxon>Bacillati</taxon>
        <taxon>Actinomycetota</taxon>
        <taxon>Actinomycetes</taxon>
        <taxon>Micrococcales</taxon>
        <taxon>Microbacteriaceae</taxon>
        <taxon>Clavibacter</taxon>
    </lineage>
</organism>
<proteinExistence type="predicted"/>
<keyword evidence="1" id="KW-0812">Transmembrane</keyword>
<keyword evidence="1" id="KW-1133">Transmembrane helix</keyword>
<feature type="transmembrane region" description="Helical" evidence="1">
    <location>
        <begin position="24"/>
        <end position="44"/>
    </location>
</feature>
<evidence type="ECO:0000256" key="1">
    <source>
        <dbReference type="SAM" id="Phobius"/>
    </source>
</evidence>
<accession>A0A8I0VHE4</accession>
<feature type="transmembrane region" description="Helical" evidence="1">
    <location>
        <begin position="282"/>
        <end position="301"/>
    </location>
</feature>
<feature type="transmembrane region" description="Helical" evidence="1">
    <location>
        <begin position="307"/>
        <end position="327"/>
    </location>
</feature>
<evidence type="ECO:0000313" key="3">
    <source>
        <dbReference type="Proteomes" id="UP000634579"/>
    </source>
</evidence>
<gene>
    <name evidence="2" type="ORF">ITJ42_09090</name>
</gene>
<keyword evidence="3" id="KW-1185">Reference proteome</keyword>
<feature type="transmembrane region" description="Helical" evidence="1">
    <location>
        <begin position="121"/>
        <end position="143"/>
    </location>
</feature>
<reference evidence="2 3" key="1">
    <citation type="submission" date="2020-10" db="EMBL/GenBank/DDBJ databases">
        <title>Draft genome sequences of plant-associated actinobacteria.</title>
        <authorList>
            <person name="Tarlachkov S.V."/>
            <person name="Starodumova I.P."/>
            <person name="Dorofeeva L.V."/>
            <person name="Prisyazhnaya N.V."/>
            <person name="Roubtsova T.V."/>
            <person name="Chizhov V.N."/>
            <person name="Nadler S.A."/>
            <person name="Subbotin S.A."/>
            <person name="Evtushenko L.I."/>
        </authorList>
    </citation>
    <scope>NUCLEOTIDE SEQUENCE [LARGE SCALE GENOMIC DNA]</scope>
    <source>
        <strain evidence="2 3">VKM Ac-2886</strain>
    </source>
</reference>
<keyword evidence="1" id="KW-0472">Membrane</keyword>
<dbReference type="AlphaFoldDB" id="A0A8I0VHE4"/>
<evidence type="ECO:0000313" key="2">
    <source>
        <dbReference type="EMBL" id="MBF4631369.1"/>
    </source>
</evidence>
<name>A0A8I0VHE4_9MICO</name>
<comment type="caution">
    <text evidence="2">The sequence shown here is derived from an EMBL/GenBank/DDBJ whole genome shotgun (WGS) entry which is preliminary data.</text>
</comment>
<dbReference type="Proteomes" id="UP000634579">
    <property type="component" value="Unassembled WGS sequence"/>
</dbReference>
<protein>
    <submittedName>
        <fullName evidence="2">Uncharacterized protein</fullName>
    </submittedName>
</protein>